<dbReference type="Gene3D" id="3.40.50.1820">
    <property type="entry name" value="alpha/beta hydrolase"/>
    <property type="match status" value="1"/>
</dbReference>
<dbReference type="Proteomes" id="UP001432027">
    <property type="component" value="Unassembled WGS sequence"/>
</dbReference>
<proteinExistence type="inferred from homology"/>
<comment type="similarity">
    <text evidence="1">Belongs to the type-B carboxylesterase/lipase family.</text>
</comment>
<comment type="caution">
    <text evidence="3">The sequence shown here is derived from an EMBL/GenBank/DDBJ whole genome shotgun (WGS) entry which is preliminary data.</text>
</comment>
<accession>A0AAV5SCS1</accession>
<dbReference type="PANTHER" id="PTHR43142:SF1">
    <property type="entry name" value="CARBOXYLIC ESTER HYDROLASE"/>
    <property type="match status" value="1"/>
</dbReference>
<dbReference type="PANTHER" id="PTHR43142">
    <property type="entry name" value="CARBOXYLIC ESTER HYDROLASE"/>
    <property type="match status" value="1"/>
</dbReference>
<sequence>SDLPYIWFFPDIWDTYNASVADFAVADHMGDLWTYFAKNGEIPFPRAAQTMNYFEINEKITLQSSWRAEANKVYNQEFPAYVGEFPPLKMSNKSWKQIRELGAKFYKK</sequence>
<dbReference type="GO" id="GO:0016787">
    <property type="term" value="F:hydrolase activity"/>
    <property type="evidence" value="ECO:0007669"/>
    <property type="project" value="UniProtKB-KW"/>
</dbReference>
<dbReference type="InterPro" id="IPR029058">
    <property type="entry name" value="AB_hydrolase_fold"/>
</dbReference>
<dbReference type="AlphaFoldDB" id="A0AAV5SCS1"/>
<feature type="non-terminal residue" evidence="3">
    <location>
        <position position="108"/>
    </location>
</feature>
<keyword evidence="2" id="KW-0378">Hydrolase</keyword>
<name>A0AAV5SCS1_9BILA</name>
<keyword evidence="4" id="KW-1185">Reference proteome</keyword>
<gene>
    <name evidence="3" type="ORF">PENTCL1PPCAC_115</name>
</gene>
<evidence type="ECO:0000313" key="3">
    <source>
        <dbReference type="EMBL" id="GMS77940.1"/>
    </source>
</evidence>
<evidence type="ECO:0008006" key="5">
    <source>
        <dbReference type="Google" id="ProtNLM"/>
    </source>
</evidence>
<feature type="non-terminal residue" evidence="3">
    <location>
        <position position="1"/>
    </location>
</feature>
<evidence type="ECO:0000256" key="1">
    <source>
        <dbReference type="ARBA" id="ARBA00005964"/>
    </source>
</evidence>
<dbReference type="EMBL" id="BTSX01000001">
    <property type="protein sequence ID" value="GMS77940.1"/>
    <property type="molecule type" value="Genomic_DNA"/>
</dbReference>
<organism evidence="3 4">
    <name type="scientific">Pristionchus entomophagus</name>
    <dbReference type="NCBI Taxonomy" id="358040"/>
    <lineage>
        <taxon>Eukaryota</taxon>
        <taxon>Metazoa</taxon>
        <taxon>Ecdysozoa</taxon>
        <taxon>Nematoda</taxon>
        <taxon>Chromadorea</taxon>
        <taxon>Rhabditida</taxon>
        <taxon>Rhabditina</taxon>
        <taxon>Diplogasteromorpha</taxon>
        <taxon>Diplogasteroidea</taxon>
        <taxon>Neodiplogasteridae</taxon>
        <taxon>Pristionchus</taxon>
    </lineage>
</organism>
<evidence type="ECO:0000313" key="4">
    <source>
        <dbReference type="Proteomes" id="UP001432027"/>
    </source>
</evidence>
<evidence type="ECO:0000256" key="2">
    <source>
        <dbReference type="ARBA" id="ARBA00022801"/>
    </source>
</evidence>
<protein>
    <recommendedName>
        <fullName evidence="5">Esterase</fullName>
    </recommendedName>
</protein>
<reference evidence="3" key="1">
    <citation type="submission" date="2023-10" db="EMBL/GenBank/DDBJ databases">
        <title>Genome assembly of Pristionchus species.</title>
        <authorList>
            <person name="Yoshida K."/>
            <person name="Sommer R.J."/>
        </authorList>
    </citation>
    <scope>NUCLEOTIDE SEQUENCE</scope>
    <source>
        <strain evidence="3">RS0144</strain>
    </source>
</reference>